<dbReference type="CDD" id="cd07381">
    <property type="entry name" value="MPP_CapA"/>
    <property type="match status" value="1"/>
</dbReference>
<feature type="transmembrane region" description="Helical" evidence="3">
    <location>
        <begin position="12"/>
        <end position="32"/>
    </location>
</feature>
<evidence type="ECO:0000313" key="6">
    <source>
        <dbReference type="Proteomes" id="UP000606193"/>
    </source>
</evidence>
<protein>
    <submittedName>
        <fullName evidence="5">CapA family protein</fullName>
    </submittedName>
</protein>
<feature type="compositionally biased region" description="Basic and acidic residues" evidence="2">
    <location>
        <begin position="96"/>
        <end position="109"/>
    </location>
</feature>
<evidence type="ECO:0000256" key="2">
    <source>
        <dbReference type="SAM" id="MobiDB-lite"/>
    </source>
</evidence>
<feature type="compositionally biased region" description="Basic and acidic residues" evidence="2">
    <location>
        <begin position="37"/>
        <end position="46"/>
    </location>
</feature>
<feature type="region of interest" description="Disordered" evidence="2">
    <location>
        <begin position="36"/>
        <end position="145"/>
    </location>
</feature>
<keyword evidence="3" id="KW-0812">Transmembrane</keyword>
<evidence type="ECO:0000256" key="1">
    <source>
        <dbReference type="ARBA" id="ARBA00005662"/>
    </source>
</evidence>
<dbReference type="RefSeq" id="WP_249296950.1">
    <property type="nucleotide sequence ID" value="NZ_JACRSX010000001.1"/>
</dbReference>
<dbReference type="SUPFAM" id="SSF56300">
    <property type="entry name" value="Metallo-dependent phosphatases"/>
    <property type="match status" value="1"/>
</dbReference>
<dbReference type="InterPro" id="IPR019079">
    <property type="entry name" value="Capsule_synth_CapA"/>
</dbReference>
<proteinExistence type="inferred from homology"/>
<evidence type="ECO:0000259" key="4">
    <source>
        <dbReference type="SMART" id="SM00854"/>
    </source>
</evidence>
<gene>
    <name evidence="5" type="ORF">H8704_01000</name>
</gene>
<dbReference type="SMART" id="SM00854">
    <property type="entry name" value="PGA_cap"/>
    <property type="match status" value="1"/>
</dbReference>
<dbReference type="Proteomes" id="UP000606193">
    <property type="component" value="Unassembled WGS sequence"/>
</dbReference>
<sequence length="458" mass="50638">MGKIRDWMHGKGRGVVIAVVILLALWIIVDFYRTNHPKPEQKEPAKISEPYEGSSSSSEGDVRTQGDAEEDTQDEKQEDSQKLGDSSDGQTVTEETAGKASDEDTSKEDPELDTTEEDTKDSGLTTTEEDTGTPGEASQTENGDITLGFAGDINLDETWTVMKHMRQKGKGIQGCIDPRLIRKMRSCDYMVLNNEFSISNRGKAMKGKAYTFRAPRRNVKLLRQLGVDAVSLANNHVYDYGERAFLDTLSALENNGIKYTGGGKDIKEAKKPVYFQSKGKTIAVIAATRAEKYILTPAAGKHSPGVFRTYDDTQYVRAIRKAKKKADVVIAFVHWGTEYSTKLESAQTSQAKDYINAGADVVVGAHTHCLQGVGYYKGKPIFYSLGNYWFNEKTLYTTLLLLTIRKNGSVEARMLPCLQSGRETHLLTGKSKVRKFVNYVNGISVNAKIGAKGVVRSR</sequence>
<dbReference type="PANTHER" id="PTHR33393">
    <property type="entry name" value="POLYGLUTAMINE SYNTHESIS ACCESSORY PROTEIN RV0574C-RELATED"/>
    <property type="match status" value="1"/>
</dbReference>
<comment type="similarity">
    <text evidence="1">Belongs to the CapA family.</text>
</comment>
<name>A0ABR7MXW6_9FIRM</name>
<evidence type="ECO:0000313" key="5">
    <source>
        <dbReference type="EMBL" id="MBC8561220.1"/>
    </source>
</evidence>
<feature type="compositionally biased region" description="Polar residues" evidence="2">
    <location>
        <begin position="83"/>
        <end position="94"/>
    </location>
</feature>
<dbReference type="InterPro" id="IPR029052">
    <property type="entry name" value="Metallo-depent_PP-like"/>
</dbReference>
<reference evidence="5 6" key="1">
    <citation type="submission" date="2020-08" db="EMBL/GenBank/DDBJ databases">
        <title>Genome public.</title>
        <authorList>
            <person name="Liu C."/>
            <person name="Sun Q."/>
        </authorList>
    </citation>
    <scope>NUCLEOTIDE SEQUENCE [LARGE SCALE GENOMIC DNA]</scope>
    <source>
        <strain evidence="5 6">NSJ-37</strain>
    </source>
</reference>
<dbReference type="PANTHER" id="PTHR33393:SF13">
    <property type="entry name" value="PGA BIOSYNTHESIS PROTEIN CAPA"/>
    <property type="match status" value="1"/>
</dbReference>
<feature type="compositionally biased region" description="Acidic residues" evidence="2">
    <location>
        <begin position="110"/>
        <end position="119"/>
    </location>
</feature>
<keyword evidence="3" id="KW-0472">Membrane</keyword>
<organism evidence="5 6">
    <name type="scientific">Jutongia huaianensis</name>
    <dbReference type="NCBI Taxonomy" id="2763668"/>
    <lineage>
        <taxon>Bacteria</taxon>
        <taxon>Bacillati</taxon>
        <taxon>Bacillota</taxon>
        <taxon>Clostridia</taxon>
        <taxon>Lachnospirales</taxon>
        <taxon>Lachnospiraceae</taxon>
        <taxon>Jutongia</taxon>
    </lineage>
</organism>
<keyword evidence="3" id="KW-1133">Transmembrane helix</keyword>
<dbReference type="EMBL" id="JACRSX010000001">
    <property type="protein sequence ID" value="MBC8561220.1"/>
    <property type="molecule type" value="Genomic_DNA"/>
</dbReference>
<dbReference type="InterPro" id="IPR052169">
    <property type="entry name" value="CW_Biosynth-Accessory"/>
</dbReference>
<dbReference type="Pfam" id="PF09587">
    <property type="entry name" value="PGA_cap"/>
    <property type="match status" value="1"/>
</dbReference>
<accession>A0ABR7MXW6</accession>
<feature type="domain" description="Capsule synthesis protein CapA" evidence="4">
    <location>
        <begin position="146"/>
        <end position="392"/>
    </location>
</feature>
<dbReference type="Gene3D" id="3.60.21.10">
    <property type="match status" value="1"/>
</dbReference>
<keyword evidence="6" id="KW-1185">Reference proteome</keyword>
<evidence type="ECO:0000256" key="3">
    <source>
        <dbReference type="SAM" id="Phobius"/>
    </source>
</evidence>
<comment type="caution">
    <text evidence="5">The sequence shown here is derived from an EMBL/GenBank/DDBJ whole genome shotgun (WGS) entry which is preliminary data.</text>
</comment>